<evidence type="ECO:0000256" key="9">
    <source>
        <dbReference type="SAM" id="Phobius"/>
    </source>
</evidence>
<dbReference type="Proteomes" id="UP001442494">
    <property type="component" value="Unassembled WGS sequence"/>
</dbReference>
<evidence type="ECO:0000256" key="7">
    <source>
        <dbReference type="ARBA" id="ARBA00023078"/>
    </source>
</evidence>
<proteinExistence type="inferred from homology"/>
<evidence type="ECO:0000256" key="6">
    <source>
        <dbReference type="ARBA" id="ARBA00022989"/>
    </source>
</evidence>
<keyword evidence="6 9" id="KW-1133">Transmembrane helix</keyword>
<feature type="transmembrane region" description="Helical" evidence="9">
    <location>
        <begin position="20"/>
        <end position="39"/>
    </location>
</feature>
<comment type="similarity">
    <text evidence="2">Belongs to the PsaG/PsaK family.</text>
</comment>
<comment type="caution">
    <text evidence="10">The sequence shown here is derived from an EMBL/GenBank/DDBJ whole genome shotgun (WGS) entry which is preliminary data.</text>
</comment>
<protein>
    <submittedName>
        <fullName evidence="10">Photosystem I reaction center subunit PsaK</fullName>
    </submittedName>
</protein>
<dbReference type="EMBL" id="JAMPKK010000009">
    <property type="protein sequence ID" value="MEP0864018.1"/>
    <property type="molecule type" value="Genomic_DNA"/>
</dbReference>
<sequence length="93" mass="10031">MFNSMLLAAIQSTTPDTALWHWQGTPIIIGSCLLVLLIASRTIRYPQVGAKMPLPFPSLFNNISVGGFLAAMSFGHMIGVTAVIVLSNMQVLK</sequence>
<dbReference type="InterPro" id="IPR017492">
    <property type="entry name" value="PSI_PsaK"/>
</dbReference>
<evidence type="ECO:0000256" key="2">
    <source>
        <dbReference type="ARBA" id="ARBA00006458"/>
    </source>
</evidence>
<dbReference type="InterPro" id="IPR037101">
    <property type="entry name" value="PSI_PsaK_bact"/>
</dbReference>
<name>A0ABV0JKP4_9CYAN</name>
<feature type="transmembrane region" description="Helical" evidence="9">
    <location>
        <begin position="59"/>
        <end position="86"/>
    </location>
</feature>
<accession>A0ABV0JKP4</accession>
<evidence type="ECO:0000313" key="11">
    <source>
        <dbReference type="Proteomes" id="UP001442494"/>
    </source>
</evidence>
<dbReference type="Gene3D" id="1.20.860.20">
    <property type="entry name" value="Photosystem I PsaK, reaction centre"/>
    <property type="match status" value="1"/>
</dbReference>
<dbReference type="SUPFAM" id="SSF81563">
    <property type="entry name" value="Photosystem I reaction center subunit X, PsaK"/>
    <property type="match status" value="1"/>
</dbReference>
<keyword evidence="11" id="KW-1185">Reference proteome</keyword>
<dbReference type="InterPro" id="IPR000549">
    <property type="entry name" value="PSI_PsaG/PsaK"/>
</dbReference>
<evidence type="ECO:0000256" key="5">
    <source>
        <dbReference type="ARBA" id="ARBA00022836"/>
    </source>
</evidence>
<reference evidence="10 11" key="1">
    <citation type="submission" date="2022-04" db="EMBL/GenBank/DDBJ databases">
        <title>Positive selection, recombination, and allopatry shape intraspecific diversity of widespread and dominant cyanobacteria.</title>
        <authorList>
            <person name="Wei J."/>
            <person name="Shu W."/>
            <person name="Hu C."/>
        </authorList>
    </citation>
    <scope>NUCLEOTIDE SEQUENCE [LARGE SCALE GENOMIC DNA]</scope>
    <source>
        <strain evidence="10 11">GB2-A5</strain>
    </source>
</reference>
<comment type="subcellular location">
    <subcellularLocation>
        <location evidence="1">Membrane</location>
        <topology evidence="1">Multi-pass membrane protein</topology>
    </subcellularLocation>
</comment>
<dbReference type="NCBIfam" id="NF009693">
    <property type="entry name" value="PRK13216.1"/>
    <property type="match status" value="1"/>
</dbReference>
<keyword evidence="7" id="KW-0793">Thylakoid</keyword>
<evidence type="ECO:0000256" key="1">
    <source>
        <dbReference type="ARBA" id="ARBA00004141"/>
    </source>
</evidence>
<keyword evidence="4 9" id="KW-0812">Transmembrane</keyword>
<organism evidence="10 11">
    <name type="scientific">Funiculus sociatus GB2-A5</name>
    <dbReference type="NCBI Taxonomy" id="2933946"/>
    <lineage>
        <taxon>Bacteria</taxon>
        <taxon>Bacillati</taxon>
        <taxon>Cyanobacteriota</taxon>
        <taxon>Cyanophyceae</taxon>
        <taxon>Coleofasciculales</taxon>
        <taxon>Coleofasciculaceae</taxon>
        <taxon>Funiculus</taxon>
    </lineage>
</organism>
<gene>
    <name evidence="10" type="primary">psaK</name>
    <name evidence="10" type="ORF">NDI37_06020</name>
</gene>
<evidence type="ECO:0000256" key="4">
    <source>
        <dbReference type="ARBA" id="ARBA00022692"/>
    </source>
</evidence>
<evidence type="ECO:0000313" key="10">
    <source>
        <dbReference type="EMBL" id="MEP0864018.1"/>
    </source>
</evidence>
<dbReference type="NCBIfam" id="TIGR03049">
    <property type="entry name" value="PS_I_psaK"/>
    <property type="match status" value="1"/>
</dbReference>
<dbReference type="Pfam" id="PF01241">
    <property type="entry name" value="PSI_PSAK"/>
    <property type="match status" value="1"/>
</dbReference>
<evidence type="ECO:0000256" key="3">
    <source>
        <dbReference type="ARBA" id="ARBA00022531"/>
    </source>
</evidence>
<dbReference type="InterPro" id="IPR035982">
    <property type="entry name" value="PSI_centre_PsaK_sf"/>
</dbReference>
<keyword evidence="3" id="KW-0602">Photosynthesis</keyword>
<keyword evidence="5" id="KW-0603">Photosystem I</keyword>
<keyword evidence="8 9" id="KW-0472">Membrane</keyword>
<evidence type="ECO:0000256" key="8">
    <source>
        <dbReference type="ARBA" id="ARBA00023136"/>
    </source>
</evidence>